<evidence type="ECO:0000256" key="9">
    <source>
        <dbReference type="SAM" id="MobiDB-lite"/>
    </source>
</evidence>
<dbReference type="InterPro" id="IPR001905">
    <property type="entry name" value="Ammonium_transpt"/>
</dbReference>
<dbReference type="Pfam" id="PF00909">
    <property type="entry name" value="Ammonium_transp"/>
    <property type="match status" value="1"/>
</dbReference>
<dbReference type="EMBL" id="PEDP01001320">
    <property type="protein sequence ID" value="POS83838.1"/>
    <property type="molecule type" value="Genomic_DNA"/>
</dbReference>
<organism evidence="11 12">
    <name type="scientific">Erysiphe pulchra</name>
    <dbReference type="NCBI Taxonomy" id="225359"/>
    <lineage>
        <taxon>Eukaryota</taxon>
        <taxon>Fungi</taxon>
        <taxon>Dikarya</taxon>
        <taxon>Ascomycota</taxon>
        <taxon>Pezizomycotina</taxon>
        <taxon>Leotiomycetes</taxon>
        <taxon>Erysiphales</taxon>
        <taxon>Erysiphaceae</taxon>
        <taxon>Erysiphe</taxon>
    </lineage>
</organism>
<evidence type="ECO:0000256" key="2">
    <source>
        <dbReference type="ARBA" id="ARBA00005887"/>
    </source>
</evidence>
<protein>
    <recommendedName>
        <fullName evidence="8">Ammonium transporter</fullName>
    </recommendedName>
</protein>
<evidence type="ECO:0000256" key="1">
    <source>
        <dbReference type="ARBA" id="ARBA00004141"/>
    </source>
</evidence>
<evidence type="ECO:0000256" key="4">
    <source>
        <dbReference type="ARBA" id="ARBA00022692"/>
    </source>
</evidence>
<dbReference type="NCBIfam" id="TIGR00836">
    <property type="entry name" value="amt"/>
    <property type="match status" value="1"/>
</dbReference>
<evidence type="ECO:0000256" key="8">
    <source>
        <dbReference type="RuleBase" id="RU362002"/>
    </source>
</evidence>
<evidence type="ECO:0000256" key="6">
    <source>
        <dbReference type="ARBA" id="ARBA00023136"/>
    </source>
</evidence>
<dbReference type="InterPro" id="IPR024041">
    <property type="entry name" value="NH4_transpt_AmtB-like_dom"/>
</dbReference>
<feature type="region of interest" description="Disordered" evidence="9">
    <location>
        <begin position="384"/>
        <end position="409"/>
    </location>
</feature>
<feature type="transmembrane region" description="Helical" evidence="8">
    <location>
        <begin position="80"/>
        <end position="102"/>
    </location>
</feature>
<comment type="subcellular location">
    <subcellularLocation>
        <location evidence="8">Cell membrane</location>
        <topology evidence="8">Multi-pass membrane protein</topology>
    </subcellularLocation>
    <subcellularLocation>
        <location evidence="1">Membrane</location>
        <topology evidence="1">Multi-pass membrane protein</topology>
    </subcellularLocation>
</comment>
<feature type="transmembrane region" description="Helical" evidence="8">
    <location>
        <begin position="327"/>
        <end position="347"/>
    </location>
</feature>
<evidence type="ECO:0000256" key="3">
    <source>
        <dbReference type="ARBA" id="ARBA00022448"/>
    </source>
</evidence>
<dbReference type="STRING" id="225359.A0A2S4PP74"/>
<dbReference type="PRINTS" id="PR00342">
    <property type="entry name" value="RHESUSRHD"/>
</dbReference>
<feature type="transmembrane region" description="Helical" evidence="8">
    <location>
        <begin position="52"/>
        <end position="73"/>
    </location>
</feature>
<feature type="transmembrane region" description="Helical" evidence="8">
    <location>
        <begin position="184"/>
        <end position="205"/>
    </location>
</feature>
<dbReference type="Gene3D" id="1.10.3430.10">
    <property type="entry name" value="Ammonium transporter AmtB like domains"/>
    <property type="match status" value="1"/>
</dbReference>
<gene>
    <name evidence="11" type="ORF">EPUL_004285</name>
</gene>
<evidence type="ECO:0000259" key="10">
    <source>
        <dbReference type="Pfam" id="PF00909"/>
    </source>
</evidence>
<feature type="transmembrane region" description="Helical" evidence="8">
    <location>
        <begin position="236"/>
        <end position="255"/>
    </location>
</feature>
<feature type="transmembrane region" description="Helical" evidence="8">
    <location>
        <begin position="154"/>
        <end position="172"/>
    </location>
</feature>
<keyword evidence="5 8" id="KW-1133">Transmembrane helix</keyword>
<dbReference type="GO" id="GO:0008519">
    <property type="term" value="F:ammonium channel activity"/>
    <property type="evidence" value="ECO:0007669"/>
    <property type="project" value="InterPro"/>
</dbReference>
<dbReference type="OrthoDB" id="534912at2759"/>
<accession>A0A2S4PP74</accession>
<comment type="caution">
    <text evidence="11">The sequence shown here is derived from an EMBL/GenBank/DDBJ whole genome shotgun (WGS) entry which is preliminary data.</text>
</comment>
<keyword evidence="6 8" id="KW-0472">Membrane</keyword>
<evidence type="ECO:0000256" key="7">
    <source>
        <dbReference type="ARBA" id="ARBA00023177"/>
    </source>
</evidence>
<dbReference type="GO" id="GO:0005886">
    <property type="term" value="C:plasma membrane"/>
    <property type="evidence" value="ECO:0007669"/>
    <property type="project" value="UniProtKB-SubCell"/>
</dbReference>
<comment type="similarity">
    <text evidence="2 8">Belongs to the ammonia transporter channel (TC 1.A.11.2) family.</text>
</comment>
<dbReference type="InterPro" id="IPR029020">
    <property type="entry name" value="Ammonium/urea_transptr"/>
</dbReference>
<reference evidence="11 12" key="1">
    <citation type="submission" date="2017-10" db="EMBL/GenBank/DDBJ databases">
        <title>Development of genomic resources for the powdery mildew, Erysiphe pulchra.</title>
        <authorList>
            <person name="Wadl P.A."/>
            <person name="Mack B.M."/>
            <person name="Moore G."/>
            <person name="Beltz S.B."/>
        </authorList>
    </citation>
    <scope>NUCLEOTIDE SEQUENCE [LARGE SCALE GENOMIC DNA]</scope>
    <source>
        <strain evidence="11">Cflorida</strain>
    </source>
</reference>
<feature type="transmembrane region" description="Helical" evidence="8">
    <location>
        <begin position="108"/>
        <end position="133"/>
    </location>
</feature>
<evidence type="ECO:0000313" key="12">
    <source>
        <dbReference type="Proteomes" id="UP000237438"/>
    </source>
</evidence>
<dbReference type="PROSITE" id="PS01219">
    <property type="entry name" value="AMMONIUM_TRANSP"/>
    <property type="match status" value="1"/>
</dbReference>
<feature type="transmembrane region" description="Helical" evidence="8">
    <location>
        <begin position="212"/>
        <end position="230"/>
    </location>
</feature>
<name>A0A2S4PP74_9PEZI</name>
<keyword evidence="7 8" id="KW-0924">Ammonia transport</keyword>
<dbReference type="AlphaFoldDB" id="A0A2S4PP74"/>
<evidence type="ECO:0000313" key="11">
    <source>
        <dbReference type="EMBL" id="POS83838.1"/>
    </source>
</evidence>
<comment type="caution">
    <text evidence="8">Lacks conserved residue(s) required for the propagation of feature annotation.</text>
</comment>
<feature type="transmembrane region" description="Helical" evidence="8">
    <location>
        <begin position="267"/>
        <end position="289"/>
    </location>
</feature>
<feature type="domain" description="Ammonium transporter AmtB-like" evidence="10">
    <location>
        <begin position="1"/>
        <end position="368"/>
    </location>
</feature>
<dbReference type="Proteomes" id="UP000237438">
    <property type="component" value="Unassembled WGS sequence"/>
</dbReference>
<dbReference type="PANTHER" id="PTHR43029:SF10">
    <property type="entry name" value="AMMONIUM TRANSPORTER MEP2"/>
    <property type="match status" value="1"/>
</dbReference>
<dbReference type="InterPro" id="IPR002229">
    <property type="entry name" value="RhesusRHD"/>
</dbReference>
<keyword evidence="3 8" id="KW-0813">Transport</keyword>
<dbReference type="SUPFAM" id="SSF111352">
    <property type="entry name" value="Ammonium transporter"/>
    <property type="match status" value="1"/>
</dbReference>
<feature type="compositionally biased region" description="Polar residues" evidence="9">
    <location>
        <begin position="399"/>
        <end position="409"/>
    </location>
</feature>
<sequence length="409" mass="44087">MSSAVVSIQWFLWGYSLVFSRSGGKFIGNFSNFGFLHVLAEPSIASPKIPDLLFAVYQGMFSAITVAIAVGAVAERGRMLPAIVFMIVWTTVIYDPIAYWTWNPSGWMFQMGALDFAGGTPVHISAGCAALAYSIMLGKRRGDDNHEIHHPPHNVTHIVTGTIFLWVGWFGFNAGSATAANMRAVMAVVVTNLSACVGGVTWCLLDYRFEGKWSAVGFCSGIVAGLVAITPGSGYVPAWSAIVFGAVGAAGANYATKLKFKIHADDALDIFAEHAIGGLIGNILTGFFATDYIPHLDGISIIPGGWLNHNWVQLGYQLADSLAGGTYSFFGTYIILFVINLIPGLSLRVSENSEMKGLDLSEIGESTYDYTELSNEILKGLTLNGHNDELPDDEEEKNLSTTTNDENIE</sequence>
<keyword evidence="4 8" id="KW-0812">Transmembrane</keyword>
<dbReference type="PANTHER" id="PTHR43029">
    <property type="entry name" value="AMMONIUM TRANSPORTER MEP2"/>
    <property type="match status" value="1"/>
</dbReference>
<dbReference type="InterPro" id="IPR018047">
    <property type="entry name" value="Ammonium_transpt_CS"/>
</dbReference>
<proteinExistence type="inferred from homology"/>
<keyword evidence="12" id="KW-1185">Reference proteome</keyword>
<evidence type="ECO:0000256" key="5">
    <source>
        <dbReference type="ARBA" id="ARBA00022989"/>
    </source>
</evidence>